<name>A0A6N8CRR7_9BACI</name>
<proteinExistence type="predicted"/>
<keyword evidence="3" id="KW-1185">Reference proteome</keyword>
<dbReference type="OrthoDB" id="48766at2"/>
<gene>
    <name evidence="2" type="ORF">GMB86_10115</name>
</gene>
<accession>A0A6N8CRR7</accession>
<dbReference type="EMBL" id="WNHB01000015">
    <property type="protein sequence ID" value="MTT32360.1"/>
    <property type="molecule type" value="Genomic_DNA"/>
</dbReference>
<dbReference type="RefSeq" id="WP_155219322.1">
    <property type="nucleotide sequence ID" value="NZ_WNHB01000015.1"/>
</dbReference>
<feature type="domain" description="DUF1659" evidence="1">
    <location>
        <begin position="2"/>
        <end position="71"/>
    </location>
</feature>
<sequence length="72" mass="7940">MATADVLNSTLILLLDGGMDEKGKQIYKRKSFRNIKPSASQDALYAIAQALAPLQTLPLIDIERTDVSQLHE</sequence>
<reference evidence="2 3" key="1">
    <citation type="submission" date="2019-11" db="EMBL/GenBank/DDBJ databases">
        <title>Terrilactibacillus tamarindus sp. nov. BCM23-1 isolated from bark of Tamarindus indica.</title>
        <authorList>
            <person name="Kingkaew E."/>
            <person name="Tanasupawat S."/>
        </authorList>
    </citation>
    <scope>NUCLEOTIDE SEQUENCE [LARGE SCALE GENOMIC DNA]</scope>
    <source>
        <strain evidence="2 3">BCM23-1</strain>
    </source>
</reference>
<dbReference type="Proteomes" id="UP000440978">
    <property type="component" value="Unassembled WGS sequence"/>
</dbReference>
<evidence type="ECO:0000259" key="1">
    <source>
        <dbReference type="Pfam" id="PF07872"/>
    </source>
</evidence>
<comment type="caution">
    <text evidence="2">The sequence shown here is derived from an EMBL/GenBank/DDBJ whole genome shotgun (WGS) entry which is preliminary data.</text>
</comment>
<evidence type="ECO:0000313" key="3">
    <source>
        <dbReference type="Proteomes" id="UP000440978"/>
    </source>
</evidence>
<dbReference type="Pfam" id="PF07872">
    <property type="entry name" value="DUF1659"/>
    <property type="match status" value="1"/>
</dbReference>
<dbReference type="AlphaFoldDB" id="A0A6N8CRR7"/>
<evidence type="ECO:0000313" key="2">
    <source>
        <dbReference type="EMBL" id="MTT32360.1"/>
    </source>
</evidence>
<dbReference type="InterPro" id="IPR012454">
    <property type="entry name" value="DUF1659"/>
</dbReference>
<organism evidence="2 3">
    <name type="scientific">Terrilactibacillus tamarindi</name>
    <dbReference type="NCBI Taxonomy" id="2599694"/>
    <lineage>
        <taxon>Bacteria</taxon>
        <taxon>Bacillati</taxon>
        <taxon>Bacillota</taxon>
        <taxon>Bacilli</taxon>
        <taxon>Bacillales</taxon>
        <taxon>Bacillaceae</taxon>
        <taxon>Terrilactibacillus</taxon>
    </lineage>
</organism>
<protein>
    <submittedName>
        <fullName evidence="2">DUF1659 domain-containing protein</fullName>
    </submittedName>
</protein>